<proteinExistence type="predicted"/>
<reference evidence="1 2" key="1">
    <citation type="submission" date="2024-01" db="EMBL/GenBank/DDBJ databases">
        <title>A draft genome for a cacao thread blight-causing isolate of Paramarasmius palmivorus.</title>
        <authorList>
            <person name="Baruah I.K."/>
            <person name="Bukari Y."/>
            <person name="Amoako-Attah I."/>
            <person name="Meinhardt L.W."/>
            <person name="Bailey B.A."/>
            <person name="Cohen S.P."/>
        </authorList>
    </citation>
    <scope>NUCLEOTIDE SEQUENCE [LARGE SCALE GENOMIC DNA]</scope>
    <source>
        <strain evidence="1 2">GH-12</strain>
    </source>
</reference>
<evidence type="ECO:0000313" key="2">
    <source>
        <dbReference type="Proteomes" id="UP001383192"/>
    </source>
</evidence>
<dbReference type="Proteomes" id="UP001383192">
    <property type="component" value="Unassembled WGS sequence"/>
</dbReference>
<organism evidence="1 2">
    <name type="scientific">Paramarasmius palmivorus</name>
    <dbReference type="NCBI Taxonomy" id="297713"/>
    <lineage>
        <taxon>Eukaryota</taxon>
        <taxon>Fungi</taxon>
        <taxon>Dikarya</taxon>
        <taxon>Basidiomycota</taxon>
        <taxon>Agaricomycotina</taxon>
        <taxon>Agaricomycetes</taxon>
        <taxon>Agaricomycetidae</taxon>
        <taxon>Agaricales</taxon>
        <taxon>Marasmiineae</taxon>
        <taxon>Marasmiaceae</taxon>
        <taxon>Paramarasmius</taxon>
    </lineage>
</organism>
<keyword evidence="2" id="KW-1185">Reference proteome</keyword>
<evidence type="ECO:0000313" key="1">
    <source>
        <dbReference type="EMBL" id="KAK7029463.1"/>
    </source>
</evidence>
<comment type="caution">
    <text evidence="1">The sequence shown here is derived from an EMBL/GenBank/DDBJ whole genome shotgun (WGS) entry which is preliminary data.</text>
</comment>
<dbReference type="AlphaFoldDB" id="A0AAW0BSC1"/>
<dbReference type="EMBL" id="JAYKXP010000082">
    <property type="protein sequence ID" value="KAK7029463.1"/>
    <property type="molecule type" value="Genomic_DNA"/>
</dbReference>
<accession>A0AAW0BSC1</accession>
<name>A0AAW0BSC1_9AGAR</name>
<protein>
    <submittedName>
        <fullName evidence="1">Uncharacterized protein</fullName>
    </submittedName>
</protein>
<gene>
    <name evidence="1" type="ORF">VNI00_014496</name>
</gene>
<sequence>MASVNSSSFSIMSTGLLAAESTSATKRRLPRLARPGEDIWVFGFQLDDEDFNELNKHLQIASDEPMAQIIFLRARMRRQIWPMTTSGLVFMTRDRSRSSQAIILASNEDATKLKIPSEEKIEAMKEEFKLPREPKWYRLRCY</sequence>